<feature type="region of interest" description="Disordered" evidence="1">
    <location>
        <begin position="170"/>
        <end position="227"/>
    </location>
</feature>
<feature type="compositionally biased region" description="Basic and acidic residues" evidence="1">
    <location>
        <begin position="186"/>
        <end position="197"/>
    </location>
</feature>
<evidence type="ECO:0000256" key="1">
    <source>
        <dbReference type="SAM" id="MobiDB-lite"/>
    </source>
</evidence>
<accession>A0A8X6XJX0</accession>
<feature type="compositionally biased region" description="Basic and acidic residues" evidence="1">
    <location>
        <begin position="116"/>
        <end position="133"/>
    </location>
</feature>
<dbReference type="Proteomes" id="UP000886998">
    <property type="component" value="Unassembled WGS sequence"/>
</dbReference>
<dbReference type="AlphaFoldDB" id="A0A8X6XJX0"/>
<evidence type="ECO:0000313" key="3">
    <source>
        <dbReference type="Proteomes" id="UP000886998"/>
    </source>
</evidence>
<dbReference type="EMBL" id="BMAV01010276">
    <property type="protein sequence ID" value="GFY55267.1"/>
    <property type="molecule type" value="Genomic_DNA"/>
</dbReference>
<name>A0A8X6XJX0_9ARAC</name>
<keyword evidence="3" id="KW-1185">Reference proteome</keyword>
<protein>
    <submittedName>
        <fullName evidence="2">Uncharacterized protein</fullName>
    </submittedName>
</protein>
<reference evidence="2" key="1">
    <citation type="submission" date="2020-08" db="EMBL/GenBank/DDBJ databases">
        <title>Multicomponent nature underlies the extraordinary mechanical properties of spider dragline silk.</title>
        <authorList>
            <person name="Kono N."/>
            <person name="Nakamura H."/>
            <person name="Mori M."/>
            <person name="Yoshida Y."/>
            <person name="Ohtoshi R."/>
            <person name="Malay A.D."/>
            <person name="Moran D.A.P."/>
            <person name="Tomita M."/>
            <person name="Numata K."/>
            <person name="Arakawa K."/>
        </authorList>
    </citation>
    <scope>NUCLEOTIDE SEQUENCE</scope>
</reference>
<sequence length="227" mass="25644">MQEPTEEETVPESRETKTPSPVKKQRNPKRKEPSGGENFATDQKPKSPSPVDETRAETKTKQLFPIVDKDKKIPSPTEETDKISPVTKKITELEIKEPTQEDITKGQKSKTPSPVDETKAEIEEKQPSPIIDEHITEKRKILIPNRKNTKFPAIWEKKVIELEMQEPAEKEVIAEGQKTKSPSPVDETKEEPKEKELSPVIDASQKDLGPSPNRKNGTISPVEKRTN</sequence>
<feature type="compositionally biased region" description="Basic and acidic residues" evidence="1">
    <location>
        <begin position="89"/>
        <end position="105"/>
    </location>
</feature>
<evidence type="ECO:0000313" key="2">
    <source>
        <dbReference type="EMBL" id="GFY55267.1"/>
    </source>
</evidence>
<organism evidence="2 3">
    <name type="scientific">Trichonephila inaurata madagascariensis</name>
    <dbReference type="NCBI Taxonomy" id="2747483"/>
    <lineage>
        <taxon>Eukaryota</taxon>
        <taxon>Metazoa</taxon>
        <taxon>Ecdysozoa</taxon>
        <taxon>Arthropoda</taxon>
        <taxon>Chelicerata</taxon>
        <taxon>Arachnida</taxon>
        <taxon>Araneae</taxon>
        <taxon>Araneomorphae</taxon>
        <taxon>Entelegynae</taxon>
        <taxon>Araneoidea</taxon>
        <taxon>Nephilidae</taxon>
        <taxon>Trichonephila</taxon>
        <taxon>Trichonephila inaurata</taxon>
    </lineage>
</organism>
<proteinExistence type="predicted"/>
<feature type="region of interest" description="Disordered" evidence="1">
    <location>
        <begin position="1"/>
        <end position="133"/>
    </location>
</feature>
<comment type="caution">
    <text evidence="2">The sequence shown here is derived from an EMBL/GenBank/DDBJ whole genome shotgun (WGS) entry which is preliminary data.</text>
</comment>
<feature type="compositionally biased region" description="Acidic residues" evidence="1">
    <location>
        <begin position="1"/>
        <end position="10"/>
    </location>
</feature>
<gene>
    <name evidence="2" type="ORF">TNIN_361131</name>
</gene>